<gene>
    <name evidence="2" type="ORF">HNQ92_005182</name>
</gene>
<dbReference type="RefSeq" id="WP_184178708.1">
    <property type="nucleotide sequence ID" value="NZ_JACHGF010000013.1"/>
</dbReference>
<proteinExistence type="predicted"/>
<comment type="caution">
    <text evidence="2">The sequence shown here is derived from an EMBL/GenBank/DDBJ whole genome shotgun (WGS) entry which is preliminary data.</text>
</comment>
<dbReference type="EMBL" id="JACHGF010000013">
    <property type="protein sequence ID" value="MBB5287020.1"/>
    <property type="molecule type" value="Genomic_DNA"/>
</dbReference>
<accession>A0A840U4K1</accession>
<feature type="region of interest" description="Disordered" evidence="1">
    <location>
        <begin position="22"/>
        <end position="44"/>
    </location>
</feature>
<reference evidence="2 3" key="1">
    <citation type="submission" date="2020-08" db="EMBL/GenBank/DDBJ databases">
        <title>Genomic Encyclopedia of Type Strains, Phase IV (KMG-IV): sequencing the most valuable type-strain genomes for metagenomic binning, comparative biology and taxonomic classification.</title>
        <authorList>
            <person name="Goeker M."/>
        </authorList>
    </citation>
    <scope>NUCLEOTIDE SEQUENCE [LARGE SCALE GENOMIC DNA]</scope>
    <source>
        <strain evidence="2 3">DSM 105074</strain>
    </source>
</reference>
<organism evidence="2 3">
    <name type="scientific">Rhabdobacter roseus</name>
    <dbReference type="NCBI Taxonomy" id="1655419"/>
    <lineage>
        <taxon>Bacteria</taxon>
        <taxon>Pseudomonadati</taxon>
        <taxon>Bacteroidota</taxon>
        <taxon>Cytophagia</taxon>
        <taxon>Cytophagales</taxon>
        <taxon>Cytophagaceae</taxon>
        <taxon>Rhabdobacter</taxon>
    </lineage>
</organism>
<dbReference type="Proteomes" id="UP000557307">
    <property type="component" value="Unassembled WGS sequence"/>
</dbReference>
<dbReference type="AlphaFoldDB" id="A0A840U4K1"/>
<keyword evidence="3" id="KW-1185">Reference proteome</keyword>
<evidence type="ECO:0000313" key="3">
    <source>
        <dbReference type="Proteomes" id="UP000557307"/>
    </source>
</evidence>
<sequence>MEKNTQPLETFRTYAEAELEKHQRELQTRYQDRELSSDDMKEEAYRKQRQVFEKELSEKMMELSGDSNQFLHASLTELKEKLVDRLRPES</sequence>
<evidence type="ECO:0000313" key="2">
    <source>
        <dbReference type="EMBL" id="MBB5287020.1"/>
    </source>
</evidence>
<evidence type="ECO:0000256" key="1">
    <source>
        <dbReference type="SAM" id="MobiDB-lite"/>
    </source>
</evidence>
<protein>
    <submittedName>
        <fullName evidence="2">Uncharacterized protein</fullName>
    </submittedName>
</protein>
<name>A0A840U4K1_9BACT</name>